<evidence type="ECO:0000313" key="9">
    <source>
        <dbReference type="Proteomes" id="UP000245207"/>
    </source>
</evidence>
<feature type="domain" description="PARP-type" evidence="7">
    <location>
        <begin position="5"/>
        <end position="75"/>
    </location>
</feature>
<sequence>MQSKITVGYPRTKRISCRDCGGMLGLRTTAIKMSSDPSTDLWYHVKCFKFRENGVFNPEDLDGFDELKKQVKETFVTEFEKSLVAVEEEEAKKREKENAKALEEEKNDSPPTHQQIDNMRKEIFNESHRNAQADKEREAALVEPHWHLYSDHVEKNIHRIPRVGVEGLAKEFGVMKEIFEACVGKYFERIVKTCSYEVLRRFKNHIGFRDENLTEKDAPEKEDYYNQLEQRLVEAVQVIRCSTEEKLFTDICSERNINAATLRYLVDLFIAFQKSVLDSVSIMAYEESSQQINSPASKKSFVEVLKEKDKLVLNNVSTTEASILQNSRAPKTYGMFF</sequence>
<dbReference type="EMBL" id="PKPP01000217">
    <property type="protein sequence ID" value="PWA95815.1"/>
    <property type="molecule type" value="Genomic_DNA"/>
</dbReference>
<dbReference type="GO" id="GO:0003677">
    <property type="term" value="F:DNA binding"/>
    <property type="evidence" value="ECO:0007669"/>
    <property type="project" value="InterPro"/>
</dbReference>
<evidence type="ECO:0000313" key="8">
    <source>
        <dbReference type="EMBL" id="PWA95815.1"/>
    </source>
</evidence>
<dbReference type="SMART" id="SM01336">
    <property type="entry name" value="zf-PARP"/>
    <property type="match status" value="1"/>
</dbReference>
<evidence type="ECO:0000256" key="6">
    <source>
        <dbReference type="SAM" id="MobiDB-lite"/>
    </source>
</evidence>
<evidence type="ECO:0000256" key="4">
    <source>
        <dbReference type="ARBA" id="ARBA00022833"/>
    </source>
</evidence>
<keyword evidence="4" id="KW-0862">Zinc</keyword>
<accession>A0A2U1QCS5</accession>
<protein>
    <recommendedName>
        <fullName evidence="7">PARP-type domain-containing protein</fullName>
    </recommendedName>
</protein>
<dbReference type="GO" id="GO:0005634">
    <property type="term" value="C:nucleus"/>
    <property type="evidence" value="ECO:0007669"/>
    <property type="project" value="UniProtKB-SubCell"/>
</dbReference>
<gene>
    <name evidence="8" type="ORF">CTI12_AA046580</name>
</gene>
<evidence type="ECO:0000256" key="5">
    <source>
        <dbReference type="ARBA" id="ARBA00023242"/>
    </source>
</evidence>
<evidence type="ECO:0000259" key="7">
    <source>
        <dbReference type="PROSITE" id="PS50064"/>
    </source>
</evidence>
<dbReference type="InterPro" id="IPR036957">
    <property type="entry name" value="Znf_PARP_sf"/>
</dbReference>
<evidence type="ECO:0000256" key="2">
    <source>
        <dbReference type="ARBA" id="ARBA00022723"/>
    </source>
</evidence>
<dbReference type="SUPFAM" id="SSF57716">
    <property type="entry name" value="Glucocorticoid receptor-like (DNA-binding domain)"/>
    <property type="match status" value="1"/>
</dbReference>
<dbReference type="PROSITE" id="PS50064">
    <property type="entry name" value="ZF_PARP_2"/>
    <property type="match status" value="1"/>
</dbReference>
<keyword evidence="2" id="KW-0479">Metal-binding</keyword>
<organism evidence="8 9">
    <name type="scientific">Artemisia annua</name>
    <name type="common">Sweet wormwood</name>
    <dbReference type="NCBI Taxonomy" id="35608"/>
    <lineage>
        <taxon>Eukaryota</taxon>
        <taxon>Viridiplantae</taxon>
        <taxon>Streptophyta</taxon>
        <taxon>Embryophyta</taxon>
        <taxon>Tracheophyta</taxon>
        <taxon>Spermatophyta</taxon>
        <taxon>Magnoliopsida</taxon>
        <taxon>eudicotyledons</taxon>
        <taxon>Gunneridae</taxon>
        <taxon>Pentapetalae</taxon>
        <taxon>asterids</taxon>
        <taxon>campanulids</taxon>
        <taxon>Asterales</taxon>
        <taxon>Asteraceae</taxon>
        <taxon>Asteroideae</taxon>
        <taxon>Anthemideae</taxon>
        <taxon>Artemisiinae</taxon>
        <taxon>Artemisia</taxon>
    </lineage>
</organism>
<reference evidence="8 9" key="1">
    <citation type="journal article" date="2018" name="Mol. Plant">
        <title>The genome of Artemisia annua provides insight into the evolution of Asteraceae family and artemisinin biosynthesis.</title>
        <authorList>
            <person name="Shen Q."/>
            <person name="Zhang L."/>
            <person name="Liao Z."/>
            <person name="Wang S."/>
            <person name="Yan T."/>
            <person name="Shi P."/>
            <person name="Liu M."/>
            <person name="Fu X."/>
            <person name="Pan Q."/>
            <person name="Wang Y."/>
            <person name="Lv Z."/>
            <person name="Lu X."/>
            <person name="Zhang F."/>
            <person name="Jiang W."/>
            <person name="Ma Y."/>
            <person name="Chen M."/>
            <person name="Hao X."/>
            <person name="Li L."/>
            <person name="Tang Y."/>
            <person name="Lv G."/>
            <person name="Zhou Y."/>
            <person name="Sun X."/>
            <person name="Brodelius P.E."/>
            <person name="Rose J.K.C."/>
            <person name="Tang K."/>
        </authorList>
    </citation>
    <scope>NUCLEOTIDE SEQUENCE [LARGE SCALE GENOMIC DNA]</scope>
    <source>
        <strain evidence="9">cv. Huhao1</strain>
        <tissue evidence="8">Leaf</tissue>
    </source>
</reference>
<keyword evidence="3" id="KW-0863">Zinc-finger</keyword>
<feature type="region of interest" description="Disordered" evidence="6">
    <location>
        <begin position="88"/>
        <end position="115"/>
    </location>
</feature>
<feature type="compositionally biased region" description="Basic and acidic residues" evidence="6">
    <location>
        <begin position="90"/>
        <end position="108"/>
    </location>
</feature>
<evidence type="ECO:0000256" key="3">
    <source>
        <dbReference type="ARBA" id="ARBA00022771"/>
    </source>
</evidence>
<name>A0A2U1QCS5_ARTAN</name>
<keyword evidence="9" id="KW-1185">Reference proteome</keyword>
<dbReference type="InterPro" id="IPR001510">
    <property type="entry name" value="Znf_PARP"/>
</dbReference>
<dbReference type="Proteomes" id="UP000245207">
    <property type="component" value="Unassembled WGS sequence"/>
</dbReference>
<keyword evidence="5" id="KW-0539">Nucleus</keyword>
<dbReference type="GO" id="GO:0008270">
    <property type="term" value="F:zinc ion binding"/>
    <property type="evidence" value="ECO:0007669"/>
    <property type="project" value="UniProtKB-KW"/>
</dbReference>
<comment type="caution">
    <text evidence="8">The sequence shown here is derived from an EMBL/GenBank/DDBJ whole genome shotgun (WGS) entry which is preliminary data.</text>
</comment>
<evidence type="ECO:0000256" key="1">
    <source>
        <dbReference type="ARBA" id="ARBA00004123"/>
    </source>
</evidence>
<dbReference type="Gene3D" id="3.30.1740.10">
    <property type="entry name" value="Zinc finger, PARP-type"/>
    <property type="match status" value="1"/>
</dbReference>
<dbReference type="AlphaFoldDB" id="A0A2U1QCS5"/>
<comment type="subcellular location">
    <subcellularLocation>
        <location evidence="1">Nucleus</location>
    </subcellularLocation>
</comment>
<proteinExistence type="predicted"/>